<evidence type="ECO:0000313" key="10">
    <source>
        <dbReference type="EMBL" id="HED11960.1"/>
    </source>
</evidence>
<evidence type="ECO:0000256" key="6">
    <source>
        <dbReference type="ARBA" id="ARBA00022989"/>
    </source>
</evidence>
<organism evidence="10">
    <name type="scientific">Caldithrix abyssi</name>
    <dbReference type="NCBI Taxonomy" id="187145"/>
    <lineage>
        <taxon>Bacteria</taxon>
        <taxon>Pseudomonadati</taxon>
        <taxon>Calditrichota</taxon>
        <taxon>Calditrichia</taxon>
        <taxon>Calditrichales</taxon>
        <taxon>Calditrichaceae</taxon>
        <taxon>Caldithrix</taxon>
    </lineage>
</organism>
<proteinExistence type="inferred from homology"/>
<comment type="subunit">
    <text evidence="9">Forms a complex with TatC.</text>
</comment>
<evidence type="ECO:0000256" key="4">
    <source>
        <dbReference type="ARBA" id="ARBA00022692"/>
    </source>
</evidence>
<keyword evidence="5 9" id="KW-0653">Protein transport</keyword>
<dbReference type="Proteomes" id="UP000886005">
    <property type="component" value="Unassembled WGS sequence"/>
</dbReference>
<gene>
    <name evidence="9" type="primary">tatA</name>
    <name evidence="10" type="ORF">ENJ10_14815</name>
</gene>
<dbReference type="HAMAP" id="MF_00236">
    <property type="entry name" value="TatA_E"/>
    <property type="match status" value="1"/>
</dbReference>
<dbReference type="NCBIfam" id="TIGR01411">
    <property type="entry name" value="tatAE"/>
    <property type="match status" value="1"/>
</dbReference>
<comment type="caution">
    <text evidence="10">The sequence shown here is derived from an EMBL/GenBank/DDBJ whole genome shotgun (WGS) entry which is preliminary data.</text>
</comment>
<dbReference type="InterPro" id="IPR006312">
    <property type="entry name" value="TatA/E"/>
</dbReference>
<sequence>MNFGTTEILIIFFIIILLFGAKRLPDLARSLGSSIKQFKKGVSEEEESGDKE</sequence>
<keyword evidence="8 9" id="KW-0472">Membrane</keyword>
<dbReference type="InterPro" id="IPR003369">
    <property type="entry name" value="TatA/B/E"/>
</dbReference>
<dbReference type="GO" id="GO:0033281">
    <property type="term" value="C:TAT protein transport complex"/>
    <property type="evidence" value="ECO:0007669"/>
    <property type="project" value="UniProtKB-UniRule"/>
</dbReference>
<evidence type="ECO:0000256" key="3">
    <source>
        <dbReference type="ARBA" id="ARBA00022475"/>
    </source>
</evidence>
<dbReference type="Pfam" id="PF02416">
    <property type="entry name" value="TatA_B_E"/>
    <property type="match status" value="1"/>
</dbReference>
<evidence type="ECO:0000256" key="5">
    <source>
        <dbReference type="ARBA" id="ARBA00022927"/>
    </source>
</evidence>
<comment type="subcellular location">
    <subcellularLocation>
        <location evidence="1 9">Cell membrane</location>
        <topology evidence="1 9">Single-pass membrane protein</topology>
    </subcellularLocation>
</comment>
<evidence type="ECO:0000256" key="9">
    <source>
        <dbReference type="HAMAP-Rule" id="MF_00236"/>
    </source>
</evidence>
<name>A0A7V1LPZ0_CALAY</name>
<keyword evidence="7 9" id="KW-0811">Translocation</keyword>
<comment type="similarity">
    <text evidence="9">Belongs to the TatA/E family.</text>
</comment>
<comment type="function">
    <text evidence="9">Part of the twin-arginine translocation (Tat) system that transports large folded proteins containing a characteristic twin-arginine motif in their signal peptide across membranes. TatA could form the protein-conducting channel of the Tat system.</text>
</comment>
<accession>A0A7V1LPZ0</accession>
<evidence type="ECO:0000256" key="7">
    <source>
        <dbReference type="ARBA" id="ARBA00023010"/>
    </source>
</evidence>
<reference evidence="10" key="1">
    <citation type="journal article" date="2020" name="mSystems">
        <title>Genome- and Community-Level Interaction Insights into Carbon Utilization and Element Cycling Functions of Hydrothermarchaeota in Hydrothermal Sediment.</title>
        <authorList>
            <person name="Zhou Z."/>
            <person name="Liu Y."/>
            <person name="Xu W."/>
            <person name="Pan J."/>
            <person name="Luo Z.H."/>
            <person name="Li M."/>
        </authorList>
    </citation>
    <scope>NUCLEOTIDE SEQUENCE [LARGE SCALE GENOMIC DNA]</scope>
    <source>
        <strain evidence="10">HyVt-456</strain>
    </source>
</reference>
<keyword evidence="3 9" id="KW-1003">Cell membrane</keyword>
<evidence type="ECO:0000256" key="1">
    <source>
        <dbReference type="ARBA" id="ARBA00004162"/>
    </source>
</evidence>
<keyword evidence="6 9" id="KW-1133">Transmembrane helix</keyword>
<dbReference type="GO" id="GO:0043953">
    <property type="term" value="P:protein transport by the Tat complex"/>
    <property type="evidence" value="ECO:0007669"/>
    <property type="project" value="UniProtKB-UniRule"/>
</dbReference>
<dbReference type="PANTHER" id="PTHR42982:SF1">
    <property type="entry name" value="SEC-INDEPENDENT PROTEIN TRANSLOCASE PROTEIN TATA"/>
    <property type="match status" value="1"/>
</dbReference>
<protein>
    <recommendedName>
        <fullName evidence="9">Sec-independent protein translocase protein TatA</fullName>
    </recommendedName>
</protein>
<dbReference type="PANTHER" id="PTHR42982">
    <property type="entry name" value="SEC-INDEPENDENT PROTEIN TRANSLOCASE PROTEIN TATA"/>
    <property type="match status" value="1"/>
</dbReference>
<dbReference type="EMBL" id="DRLD01000422">
    <property type="protein sequence ID" value="HED11960.1"/>
    <property type="molecule type" value="Genomic_DNA"/>
</dbReference>
<evidence type="ECO:0000256" key="8">
    <source>
        <dbReference type="ARBA" id="ARBA00023136"/>
    </source>
</evidence>
<keyword evidence="4 9" id="KW-0812">Transmembrane</keyword>
<dbReference type="Gene3D" id="1.20.5.3310">
    <property type="match status" value="1"/>
</dbReference>
<evidence type="ECO:0000256" key="2">
    <source>
        <dbReference type="ARBA" id="ARBA00022448"/>
    </source>
</evidence>
<keyword evidence="2 9" id="KW-0813">Transport</keyword>
<dbReference type="GO" id="GO:0008320">
    <property type="term" value="F:protein transmembrane transporter activity"/>
    <property type="evidence" value="ECO:0007669"/>
    <property type="project" value="UniProtKB-UniRule"/>
</dbReference>
<dbReference type="AlphaFoldDB" id="A0A7V1LPZ0"/>